<evidence type="ECO:0000313" key="3">
    <source>
        <dbReference type="Proteomes" id="UP000470404"/>
    </source>
</evidence>
<accession>A0ABX0BVZ3</accession>
<dbReference type="Proteomes" id="UP000470404">
    <property type="component" value="Unassembled WGS sequence"/>
</dbReference>
<protein>
    <recommendedName>
        <fullName evidence="1">Glyoxalase-like domain-containing protein</fullName>
    </recommendedName>
</protein>
<gene>
    <name evidence="2" type="ORF">G3I59_27145</name>
</gene>
<dbReference type="InterPro" id="IPR029068">
    <property type="entry name" value="Glyas_Bleomycin-R_OHBP_Dase"/>
</dbReference>
<dbReference type="SUPFAM" id="SSF54593">
    <property type="entry name" value="Glyoxalase/Bleomycin resistance protein/Dihydroxybiphenyl dioxygenase"/>
    <property type="match status" value="1"/>
</dbReference>
<proteinExistence type="predicted"/>
<sequence>MHLGIAPLELDQYAEIARLEGLGARVLTDDPDERFVVLADPAGNEFCVLPRRASTATSGN</sequence>
<dbReference type="Pfam" id="PF18029">
    <property type="entry name" value="Glyoxalase_6"/>
    <property type="match status" value="1"/>
</dbReference>
<organism evidence="2 3">
    <name type="scientific">Amycolatopsis rubida</name>
    <dbReference type="NCBI Taxonomy" id="112413"/>
    <lineage>
        <taxon>Bacteria</taxon>
        <taxon>Bacillati</taxon>
        <taxon>Actinomycetota</taxon>
        <taxon>Actinomycetes</taxon>
        <taxon>Pseudonocardiales</taxon>
        <taxon>Pseudonocardiaceae</taxon>
        <taxon>Amycolatopsis</taxon>
    </lineage>
</organism>
<keyword evidence="3" id="KW-1185">Reference proteome</keyword>
<reference evidence="2 3" key="1">
    <citation type="submission" date="2020-01" db="EMBL/GenBank/DDBJ databases">
        <title>Insect and environment-associated Actinomycetes.</title>
        <authorList>
            <person name="Currrie C."/>
            <person name="Chevrette M."/>
            <person name="Carlson C."/>
            <person name="Stubbendieck R."/>
            <person name="Wendt-Pienkowski E."/>
        </authorList>
    </citation>
    <scope>NUCLEOTIDE SEQUENCE [LARGE SCALE GENOMIC DNA]</scope>
    <source>
        <strain evidence="2 3">SID8386</strain>
    </source>
</reference>
<name>A0ABX0BVZ3_9PSEU</name>
<dbReference type="EMBL" id="JAAGNC010000137">
    <property type="protein sequence ID" value="NEC59169.1"/>
    <property type="molecule type" value="Genomic_DNA"/>
</dbReference>
<comment type="caution">
    <text evidence="2">The sequence shown here is derived from an EMBL/GenBank/DDBJ whole genome shotgun (WGS) entry which is preliminary data.</text>
</comment>
<dbReference type="InterPro" id="IPR041581">
    <property type="entry name" value="Glyoxalase_6"/>
</dbReference>
<evidence type="ECO:0000259" key="1">
    <source>
        <dbReference type="Pfam" id="PF18029"/>
    </source>
</evidence>
<dbReference type="Gene3D" id="3.10.180.10">
    <property type="entry name" value="2,3-Dihydroxybiphenyl 1,2-Dioxygenase, domain 1"/>
    <property type="match status" value="1"/>
</dbReference>
<feature type="domain" description="Glyoxalase-like" evidence="1">
    <location>
        <begin position="2"/>
        <end position="49"/>
    </location>
</feature>
<evidence type="ECO:0000313" key="2">
    <source>
        <dbReference type="EMBL" id="NEC59169.1"/>
    </source>
</evidence>